<keyword evidence="4" id="KW-0378">Hydrolase</keyword>
<organism evidence="4 5">
    <name type="scientific">Hallerella succinigenes</name>
    <dbReference type="NCBI Taxonomy" id="1896222"/>
    <lineage>
        <taxon>Bacteria</taxon>
        <taxon>Pseudomonadati</taxon>
        <taxon>Fibrobacterota</taxon>
        <taxon>Fibrobacteria</taxon>
        <taxon>Fibrobacterales</taxon>
        <taxon>Fibrobacteraceae</taxon>
        <taxon>Hallerella</taxon>
    </lineage>
</organism>
<keyword evidence="5" id="KW-1185">Reference proteome</keyword>
<dbReference type="OrthoDB" id="9811314at2"/>
<dbReference type="RefSeq" id="WP_100425261.1">
    <property type="nucleotide sequence ID" value="NZ_PGEX01000001.1"/>
</dbReference>
<name>A0A2M9A6C1_9BACT</name>
<comment type="similarity">
    <text evidence="1">Belongs to the peptidase M16 family.</text>
</comment>
<dbReference type="Proteomes" id="UP000231134">
    <property type="component" value="Unassembled WGS sequence"/>
</dbReference>
<dbReference type="SUPFAM" id="SSF63411">
    <property type="entry name" value="LuxS/MPP-like metallohydrolase"/>
    <property type="match status" value="2"/>
</dbReference>
<feature type="signal peptide" evidence="2">
    <location>
        <begin position="1"/>
        <end position="20"/>
    </location>
</feature>
<keyword evidence="4" id="KW-0645">Protease</keyword>
<protein>
    <submittedName>
        <fullName evidence="4">Zinc protease</fullName>
    </submittedName>
</protein>
<feature type="chain" id="PRO_5014954916" evidence="2">
    <location>
        <begin position="21"/>
        <end position="514"/>
    </location>
</feature>
<dbReference type="EMBL" id="PGEX01000001">
    <property type="protein sequence ID" value="PJJ41271.1"/>
    <property type="molecule type" value="Genomic_DNA"/>
</dbReference>
<accession>A0A2M9A6C1</accession>
<dbReference type="InterPro" id="IPR007863">
    <property type="entry name" value="Peptidase_M16_C"/>
</dbReference>
<dbReference type="GO" id="GO:0046872">
    <property type="term" value="F:metal ion binding"/>
    <property type="evidence" value="ECO:0007669"/>
    <property type="project" value="InterPro"/>
</dbReference>
<evidence type="ECO:0000313" key="4">
    <source>
        <dbReference type="EMBL" id="PJJ41271.1"/>
    </source>
</evidence>
<dbReference type="InterPro" id="IPR011249">
    <property type="entry name" value="Metalloenz_LuxS/M16"/>
</dbReference>
<dbReference type="PANTHER" id="PTHR11851:SF49">
    <property type="entry name" value="MITOCHONDRIAL-PROCESSING PEPTIDASE SUBUNIT ALPHA"/>
    <property type="match status" value="1"/>
</dbReference>
<dbReference type="PROSITE" id="PS51257">
    <property type="entry name" value="PROKAR_LIPOPROTEIN"/>
    <property type="match status" value="1"/>
</dbReference>
<dbReference type="PANTHER" id="PTHR11851">
    <property type="entry name" value="METALLOPROTEASE"/>
    <property type="match status" value="1"/>
</dbReference>
<dbReference type="Gene3D" id="3.30.830.10">
    <property type="entry name" value="Metalloenzyme, LuxS/M16 peptidase-like"/>
    <property type="match status" value="2"/>
</dbReference>
<feature type="domain" description="Peptidase M16 C-terminal" evidence="3">
    <location>
        <begin position="247"/>
        <end position="426"/>
    </location>
</feature>
<evidence type="ECO:0000256" key="1">
    <source>
        <dbReference type="ARBA" id="ARBA00007261"/>
    </source>
</evidence>
<dbReference type="Pfam" id="PF05193">
    <property type="entry name" value="Peptidase_M16_C"/>
    <property type="match status" value="1"/>
</dbReference>
<comment type="caution">
    <text evidence="4">The sequence shown here is derived from an EMBL/GenBank/DDBJ whole genome shotgun (WGS) entry which is preliminary data.</text>
</comment>
<evidence type="ECO:0000256" key="2">
    <source>
        <dbReference type="SAM" id="SignalP"/>
    </source>
</evidence>
<dbReference type="AlphaFoldDB" id="A0A2M9A6C1"/>
<dbReference type="GO" id="GO:0008233">
    <property type="term" value="F:peptidase activity"/>
    <property type="evidence" value="ECO:0007669"/>
    <property type="project" value="UniProtKB-KW"/>
</dbReference>
<reference evidence="4 5" key="1">
    <citation type="submission" date="2017-11" db="EMBL/GenBank/DDBJ databases">
        <title>Animal gut microbial communities from fecal samples from Wisconsin, USA.</title>
        <authorList>
            <person name="Neumann A."/>
        </authorList>
    </citation>
    <scope>NUCLEOTIDE SEQUENCE [LARGE SCALE GENOMIC DNA]</scope>
    <source>
        <strain evidence="4 5">UWS3</strain>
    </source>
</reference>
<gene>
    <name evidence="4" type="ORF">BGX16_1232</name>
</gene>
<dbReference type="GO" id="GO:0006508">
    <property type="term" value="P:proteolysis"/>
    <property type="evidence" value="ECO:0007669"/>
    <property type="project" value="UniProtKB-KW"/>
</dbReference>
<evidence type="ECO:0000313" key="5">
    <source>
        <dbReference type="Proteomes" id="UP000231134"/>
    </source>
</evidence>
<dbReference type="InterPro" id="IPR050361">
    <property type="entry name" value="MPP/UQCRC_Complex"/>
</dbReference>
<sequence length="514" mass="56943">MKIRHSIFALTATASLIACASTAEQKAEPVHNARSTVQAENSVSVESATATANISAPSAKKDSFPATYKDIVFPEFKYVAPNASDARIKLSENVTGYVIEDKTLPLVHFNIFFEEPYVNDKIENEAAFELLSAMFRRGGSTKLSPQALDDSLEFIAASLVGSVGTFTSVISVECMTKDFPQMLALAKEVFLSPAFDAQALEIQKANAANAYEHRYDNPASVLNALEEYANYKPNPRLWNATAEEFRKVKREDLVKLAKGRFQSGNIIFAISGDFSKDSMVTELKKYFETWPSNAKNTTVVPPMTHKNKPGIYLVDKDITQANISILAPFVKRPHADYYPTAVASFILGGGSFSSRLMTRVRSDNGLAYSIHSHAGNDYRDTSYVYIRLQTKVESAPLALKLIQEEIDKLAKEGPTDEELAHAKKTLIESLPSLFDSPENSTILFARDQMLGKKDSHYIDYVNEINAVTKEQVKAMIAKYFDASKMTTSIVGPKDKLKDIGNFTLVPIDSLDFRK</sequence>
<evidence type="ECO:0000259" key="3">
    <source>
        <dbReference type="Pfam" id="PF05193"/>
    </source>
</evidence>
<proteinExistence type="inferred from homology"/>
<keyword evidence="2" id="KW-0732">Signal</keyword>